<feature type="transmembrane region" description="Helical" evidence="7">
    <location>
        <begin position="388"/>
        <end position="411"/>
    </location>
</feature>
<dbReference type="PANTHER" id="PTHR30572">
    <property type="entry name" value="MEMBRANE COMPONENT OF TRANSPORTER-RELATED"/>
    <property type="match status" value="1"/>
</dbReference>
<feature type="domain" description="MacB-like periplasmic core" evidence="9">
    <location>
        <begin position="544"/>
        <end position="766"/>
    </location>
</feature>
<comment type="similarity">
    <text evidence="6">Belongs to the ABC-4 integral membrane protein family.</text>
</comment>
<feature type="transmembrane region" description="Helical" evidence="7">
    <location>
        <begin position="486"/>
        <end position="512"/>
    </location>
</feature>
<dbReference type="PANTHER" id="PTHR30572:SF4">
    <property type="entry name" value="ABC TRANSPORTER PERMEASE YTRF"/>
    <property type="match status" value="1"/>
</dbReference>
<evidence type="ECO:0000256" key="4">
    <source>
        <dbReference type="ARBA" id="ARBA00022989"/>
    </source>
</evidence>
<keyword evidence="3 7" id="KW-0812">Transmembrane</keyword>
<evidence type="ECO:0000259" key="8">
    <source>
        <dbReference type="Pfam" id="PF02687"/>
    </source>
</evidence>
<dbReference type="RefSeq" id="WP_348264406.1">
    <property type="nucleotide sequence ID" value="NZ_CP121196.1"/>
</dbReference>
<feature type="transmembrane region" description="Helical" evidence="7">
    <location>
        <begin position="103"/>
        <end position="124"/>
    </location>
</feature>
<keyword evidence="4 7" id="KW-1133">Transmembrane helix</keyword>
<dbReference type="InterPro" id="IPR047928">
    <property type="entry name" value="Perm_prefix_1"/>
</dbReference>
<evidence type="ECO:0000256" key="6">
    <source>
        <dbReference type="ARBA" id="ARBA00038076"/>
    </source>
</evidence>
<feature type="domain" description="MacB-like periplasmic core" evidence="9">
    <location>
        <begin position="104"/>
        <end position="345"/>
    </location>
</feature>
<reference evidence="10" key="1">
    <citation type="submission" date="2023-03" db="EMBL/GenBank/DDBJ databases">
        <title>Edaphobacter sp.</title>
        <authorList>
            <person name="Huber K.J."/>
            <person name="Papendorf J."/>
            <person name="Pilke C."/>
            <person name="Bunk B."/>
            <person name="Sproeer C."/>
            <person name="Pester M."/>
        </authorList>
    </citation>
    <scope>NUCLEOTIDE SEQUENCE</scope>
    <source>
        <strain evidence="10">DSM 110680</strain>
    </source>
</reference>
<name>A0AAU7DPE1_9BACT</name>
<dbReference type="GO" id="GO:0005886">
    <property type="term" value="C:plasma membrane"/>
    <property type="evidence" value="ECO:0007669"/>
    <property type="project" value="UniProtKB-SubCell"/>
</dbReference>
<dbReference type="InterPro" id="IPR025857">
    <property type="entry name" value="MacB_PCD"/>
</dbReference>
<proteinExistence type="inferred from homology"/>
<feature type="transmembrane region" description="Helical" evidence="7">
    <location>
        <begin position="438"/>
        <end position="459"/>
    </location>
</feature>
<feature type="domain" description="ABC3 transporter permease C-terminal" evidence="8">
    <location>
        <begin position="394"/>
        <end position="515"/>
    </location>
</feature>
<comment type="subcellular location">
    <subcellularLocation>
        <location evidence="1">Cell membrane</location>
        <topology evidence="1">Multi-pass membrane protein</topology>
    </subcellularLocation>
</comment>
<dbReference type="Pfam" id="PF02687">
    <property type="entry name" value="FtsX"/>
    <property type="match status" value="2"/>
</dbReference>
<evidence type="ECO:0000256" key="1">
    <source>
        <dbReference type="ARBA" id="ARBA00004651"/>
    </source>
</evidence>
<evidence type="ECO:0000313" key="10">
    <source>
        <dbReference type="EMBL" id="XBH19191.1"/>
    </source>
</evidence>
<evidence type="ECO:0000259" key="9">
    <source>
        <dbReference type="Pfam" id="PF12704"/>
    </source>
</evidence>
<accession>A0AAU7DPE1</accession>
<dbReference type="Pfam" id="PF12704">
    <property type="entry name" value="MacB_PCD"/>
    <property type="match status" value="2"/>
</dbReference>
<feature type="transmembrane region" description="Helical" evidence="7">
    <location>
        <begin position="539"/>
        <end position="558"/>
    </location>
</feature>
<sequence>MKLFESLRQKGAELWSWFRAISRRRQLESEMESELLLHLEALTADLERAGHSPAEAVRRARIALGPALVHKEEMRASLGLRWFDELRADVRYGFRILAKSPSFTLIAASSLAFAIGANTTIFAIGKQLLYDRLSVPHPEQLRMLRWNGDGHEVVDGMWGDFDSIPGSGTTSSVFTYPIYQQLRDHNEKLQDLIAFKEEGMNATVRGNAQRVNAAMVSGNFYSALEVRPQLGRSLQPSDDAVPGSGFVAVISDGLWLNQYGRSPSVIGQTVTLNQSVVTIVGVNPQGFTGAKNVQQAPDLFVPISLQPVIDPKGKTSLLTDQNLWWVNIVGRTKPGVKDSEAQAALDVQLQAAVRATIPVPAGGTIPRLALVDGSRGLHYADGMFRKPLFVLSGFTAFVVLLACANIANLLLARGAQRQREMSVRLAMGAGRSRILRQLLTESLMLAALGGAGGLLVGYIGRSTLPKLMTNAWERGDGTSFNAPFDWGVFAFTVAVTLITGIVFGLAPAWLAARVEVSSSLKETSKSASRRRKGLTGKSIVAFQVALSTLLVVGAGLFLRTLLQLNSVDVGFKADNLVLFEINPPARRYPGPKDVQLHQQLEQRFAALPGVERVAPGSLAYISQSMGNTDFLPEGEPANPQQKRAEFENSVGIDFFSTLGIPIIAGRGFAPQDTSTSPKVGIINRSLARKRFPNSNPIGKRFKADKKDSDWIQIVGICADTQYSDLRSAPPPQFFLPYVQQDDAGTLVYQVRTRMQPAALFPALRSAVQSVDRDLPIIDYRTQREQINATMQIERTFAALTAGFGVMALALACVGIYGIMAYSVAQRTNEIGIRLALGAQPFQVRSMILRESSWLTLVGIVFGVLAALGLTRLVKSMLYGVTPNDPVTLLGGMGLLLGVAFLAAWIPARRAASVQPMEALRHE</sequence>
<dbReference type="NCBIfam" id="TIGR03434">
    <property type="entry name" value="ADOP"/>
    <property type="match status" value="1"/>
</dbReference>
<dbReference type="AlphaFoldDB" id="A0AAU7DPE1"/>
<evidence type="ECO:0000256" key="3">
    <source>
        <dbReference type="ARBA" id="ARBA00022692"/>
    </source>
</evidence>
<dbReference type="InterPro" id="IPR017800">
    <property type="entry name" value="ADOP"/>
</dbReference>
<evidence type="ECO:0000256" key="7">
    <source>
        <dbReference type="SAM" id="Phobius"/>
    </source>
</evidence>
<feature type="transmembrane region" description="Helical" evidence="7">
    <location>
        <begin position="885"/>
        <end position="907"/>
    </location>
</feature>
<dbReference type="EMBL" id="CP121196">
    <property type="protein sequence ID" value="XBH19191.1"/>
    <property type="molecule type" value="Genomic_DNA"/>
</dbReference>
<feature type="transmembrane region" description="Helical" evidence="7">
    <location>
        <begin position="853"/>
        <end position="873"/>
    </location>
</feature>
<protein>
    <submittedName>
        <fullName evidence="10">ABC transporter permease</fullName>
    </submittedName>
</protein>
<keyword evidence="2" id="KW-1003">Cell membrane</keyword>
<dbReference type="InterPro" id="IPR003838">
    <property type="entry name" value="ABC3_permease_C"/>
</dbReference>
<evidence type="ECO:0000256" key="2">
    <source>
        <dbReference type="ARBA" id="ARBA00022475"/>
    </source>
</evidence>
<evidence type="ECO:0000256" key="5">
    <source>
        <dbReference type="ARBA" id="ARBA00023136"/>
    </source>
</evidence>
<gene>
    <name evidence="10" type="ORF">P8935_07710</name>
</gene>
<feature type="domain" description="ABC3 transporter permease C-terminal" evidence="8">
    <location>
        <begin position="803"/>
        <end position="915"/>
    </location>
</feature>
<dbReference type="InterPro" id="IPR050250">
    <property type="entry name" value="Macrolide_Exporter_MacB"/>
</dbReference>
<feature type="transmembrane region" description="Helical" evidence="7">
    <location>
        <begin position="796"/>
        <end position="824"/>
    </location>
</feature>
<dbReference type="NCBIfam" id="NF038403">
    <property type="entry name" value="perm_prefix_1"/>
    <property type="match status" value="1"/>
</dbReference>
<keyword evidence="5 7" id="KW-0472">Membrane</keyword>
<dbReference type="GO" id="GO:0022857">
    <property type="term" value="F:transmembrane transporter activity"/>
    <property type="evidence" value="ECO:0007669"/>
    <property type="project" value="TreeGrafter"/>
</dbReference>
<organism evidence="10">
    <name type="scientific">Telmatobacter sp. DSM 110680</name>
    <dbReference type="NCBI Taxonomy" id="3036704"/>
    <lineage>
        <taxon>Bacteria</taxon>
        <taxon>Pseudomonadati</taxon>
        <taxon>Acidobacteriota</taxon>
        <taxon>Terriglobia</taxon>
        <taxon>Terriglobales</taxon>
        <taxon>Acidobacteriaceae</taxon>
        <taxon>Telmatobacter</taxon>
    </lineage>
</organism>